<feature type="region of interest" description="Disordered" evidence="1">
    <location>
        <begin position="101"/>
        <end position="177"/>
    </location>
</feature>
<gene>
    <name evidence="2" type="ORF">MEDL_61320</name>
</gene>
<comment type="caution">
    <text evidence="2">The sequence shown here is derived from an EMBL/GenBank/DDBJ whole genome shotgun (WGS) entry which is preliminary data.</text>
</comment>
<name>A0A8S3UVF7_MYTED</name>
<reference evidence="2" key="1">
    <citation type="submission" date="2021-03" db="EMBL/GenBank/DDBJ databases">
        <authorList>
            <person name="Bekaert M."/>
        </authorList>
    </citation>
    <scope>NUCLEOTIDE SEQUENCE</scope>
</reference>
<sequence length="177" mass="20499">MEDALYPVLQLLTQNEIRQKEQELEDKLRHLQKLQTVISENKENIQTDLRGKLTEEQDYLRYQLQQQMKRHADAMETARLQSEGTIESLRDKLNTLQEVLVNTGDSSDDQRRSTRTRTRSSSPGKSVLDTAMILDRNRSPSPGQSQRSYSAQRHRSRSRSTDRASSPLFPDRELLTA</sequence>
<keyword evidence="3" id="KW-1185">Reference proteome</keyword>
<protein>
    <submittedName>
        <fullName evidence="2">Uncharacterized protein</fullName>
    </submittedName>
</protein>
<dbReference type="Proteomes" id="UP000683360">
    <property type="component" value="Unassembled WGS sequence"/>
</dbReference>
<feature type="compositionally biased region" description="Polar residues" evidence="1">
    <location>
        <begin position="139"/>
        <end position="151"/>
    </location>
</feature>
<evidence type="ECO:0000313" key="3">
    <source>
        <dbReference type="Proteomes" id="UP000683360"/>
    </source>
</evidence>
<organism evidence="2 3">
    <name type="scientific">Mytilus edulis</name>
    <name type="common">Blue mussel</name>
    <dbReference type="NCBI Taxonomy" id="6550"/>
    <lineage>
        <taxon>Eukaryota</taxon>
        <taxon>Metazoa</taxon>
        <taxon>Spiralia</taxon>
        <taxon>Lophotrochozoa</taxon>
        <taxon>Mollusca</taxon>
        <taxon>Bivalvia</taxon>
        <taxon>Autobranchia</taxon>
        <taxon>Pteriomorphia</taxon>
        <taxon>Mytilida</taxon>
        <taxon>Mytiloidea</taxon>
        <taxon>Mytilidae</taxon>
        <taxon>Mytilinae</taxon>
        <taxon>Mytilus</taxon>
    </lineage>
</organism>
<accession>A0A8S3UVF7</accession>
<evidence type="ECO:0000313" key="2">
    <source>
        <dbReference type="EMBL" id="CAG2249620.1"/>
    </source>
</evidence>
<dbReference type="OrthoDB" id="6161897at2759"/>
<dbReference type="EMBL" id="CAJPWZ010002975">
    <property type="protein sequence ID" value="CAG2249620.1"/>
    <property type="molecule type" value="Genomic_DNA"/>
</dbReference>
<evidence type="ECO:0000256" key="1">
    <source>
        <dbReference type="SAM" id="MobiDB-lite"/>
    </source>
</evidence>
<proteinExistence type="predicted"/>
<dbReference type="AlphaFoldDB" id="A0A8S3UVF7"/>